<proteinExistence type="predicted"/>
<reference evidence="2 3" key="1">
    <citation type="submission" date="2022-07" db="EMBL/GenBank/DDBJ databases">
        <title>Novel species in genus Arthrobacter.</title>
        <authorList>
            <person name="Liu Y."/>
        </authorList>
    </citation>
    <scope>NUCLEOTIDE SEQUENCE [LARGE SCALE GENOMIC DNA]</scope>
    <source>
        <strain evidence="3">zg-Y859</strain>
    </source>
</reference>
<protein>
    <submittedName>
        <fullName evidence="2">Dihydrofolate reductase family protein</fullName>
    </submittedName>
</protein>
<dbReference type="EMBL" id="JANFLP010000003">
    <property type="protein sequence ID" value="MCQ1949021.1"/>
    <property type="molecule type" value="Genomic_DNA"/>
</dbReference>
<name>A0ABT1NMT8_9MICC</name>
<dbReference type="Proteomes" id="UP001206924">
    <property type="component" value="Unassembled WGS sequence"/>
</dbReference>
<dbReference type="SUPFAM" id="SSF53597">
    <property type="entry name" value="Dihydrofolate reductase-like"/>
    <property type="match status" value="1"/>
</dbReference>
<accession>A0ABT1NMT8</accession>
<dbReference type="PANTHER" id="PTHR38011:SF2">
    <property type="entry name" value="BIFUNCTIONAL DEAMINASE-REDUCTASE DOMAIN PROTEIN"/>
    <property type="match status" value="1"/>
</dbReference>
<evidence type="ECO:0000313" key="3">
    <source>
        <dbReference type="Proteomes" id="UP001206924"/>
    </source>
</evidence>
<dbReference type="RefSeq" id="WP_255864874.1">
    <property type="nucleotide sequence ID" value="NZ_CP104263.1"/>
</dbReference>
<evidence type="ECO:0000259" key="1">
    <source>
        <dbReference type="Pfam" id="PF01872"/>
    </source>
</evidence>
<dbReference type="Pfam" id="PF01872">
    <property type="entry name" value="RibD_C"/>
    <property type="match status" value="1"/>
</dbReference>
<dbReference type="InterPro" id="IPR024072">
    <property type="entry name" value="DHFR-like_dom_sf"/>
</dbReference>
<dbReference type="InterPro" id="IPR050765">
    <property type="entry name" value="Riboflavin_Biosynth_HTPR"/>
</dbReference>
<dbReference type="InterPro" id="IPR002734">
    <property type="entry name" value="RibDG_C"/>
</dbReference>
<feature type="domain" description="Bacterial bifunctional deaminase-reductase C-terminal" evidence="1">
    <location>
        <begin position="21"/>
        <end position="201"/>
    </location>
</feature>
<evidence type="ECO:0000313" key="2">
    <source>
        <dbReference type="EMBL" id="MCQ1949021.1"/>
    </source>
</evidence>
<organism evidence="2 3">
    <name type="scientific">Arthrobacter jinronghuae</name>
    <dbReference type="NCBI Taxonomy" id="2964609"/>
    <lineage>
        <taxon>Bacteria</taxon>
        <taxon>Bacillati</taxon>
        <taxon>Actinomycetota</taxon>
        <taxon>Actinomycetes</taxon>
        <taxon>Micrococcales</taxon>
        <taxon>Micrococcaceae</taxon>
        <taxon>Arthrobacter</taxon>
    </lineage>
</organism>
<comment type="caution">
    <text evidence="2">The sequence shown here is derived from an EMBL/GenBank/DDBJ whole genome shotgun (WGS) entry which is preliminary data.</text>
</comment>
<dbReference type="PANTHER" id="PTHR38011">
    <property type="entry name" value="DIHYDROFOLATE REDUCTASE FAMILY PROTEIN (AFU_ORTHOLOGUE AFUA_8G06820)"/>
    <property type="match status" value="1"/>
</dbReference>
<keyword evidence="3" id="KW-1185">Reference proteome</keyword>
<sequence length="224" mass="23949">MVPVTVTQCRNQREGTMAGRVSIDLFMTLDGVAQAPGGPEEDPEAGFAYGGWQAPLFDETVGAQVDEGISSMDALLLGRKTYDIFADYWPHQLDGGNSDIARKFDSIPKYVVSRGTPDLGRWRDSHHLEGDLADAVAGLRARHQDVHVIGSIDFARTLVAGGMFDSLNLWVYPVVLGPGKRLFPPDGPPAELKLLEASAASENGAVLLRYGWAGPAPATGVMGS</sequence>
<gene>
    <name evidence="2" type="ORF">NNX28_03640</name>
</gene>
<dbReference type="Gene3D" id="3.40.430.10">
    <property type="entry name" value="Dihydrofolate Reductase, subunit A"/>
    <property type="match status" value="1"/>
</dbReference>